<evidence type="ECO:0000256" key="4">
    <source>
        <dbReference type="ARBA" id="ARBA00022842"/>
    </source>
</evidence>
<dbReference type="InterPro" id="IPR051600">
    <property type="entry name" value="Beta-PGM-like"/>
</dbReference>
<dbReference type="InterPro" id="IPR036412">
    <property type="entry name" value="HAD-like_sf"/>
</dbReference>
<accession>A0A0C5VH48</accession>
<dbReference type="Pfam" id="PF00702">
    <property type="entry name" value="Hydrolase"/>
    <property type="match status" value="1"/>
</dbReference>
<dbReference type="NCBIfam" id="TIGR01509">
    <property type="entry name" value="HAD-SF-IA-v3"/>
    <property type="match status" value="1"/>
</dbReference>
<dbReference type="InterPro" id="IPR023214">
    <property type="entry name" value="HAD_sf"/>
</dbReference>
<dbReference type="HOGENOM" id="CLU_045011_13_2_6"/>
<dbReference type="Gene3D" id="3.40.50.1000">
    <property type="entry name" value="HAD superfamily/HAD-like"/>
    <property type="match status" value="1"/>
</dbReference>
<proteinExistence type="inferred from homology"/>
<dbReference type="PANTHER" id="PTHR46193:SF10">
    <property type="entry name" value="6-PHOSPHOGLUCONATE PHOSPHATASE"/>
    <property type="match status" value="1"/>
</dbReference>
<dbReference type="SFLD" id="SFLDG01129">
    <property type="entry name" value="C1.5:_HAD__Beta-PGM__Phosphata"/>
    <property type="match status" value="1"/>
</dbReference>
<dbReference type="EMBL" id="CP007142">
    <property type="protein sequence ID" value="AJQ93962.1"/>
    <property type="molecule type" value="Genomic_DNA"/>
</dbReference>
<dbReference type="PATRIC" id="fig|1445510.3.peg.1878"/>
<dbReference type="GO" id="GO:0003824">
    <property type="term" value="F:catalytic activity"/>
    <property type="evidence" value="ECO:0007669"/>
    <property type="project" value="UniProtKB-ARBA"/>
</dbReference>
<evidence type="ECO:0000256" key="3">
    <source>
        <dbReference type="ARBA" id="ARBA00022723"/>
    </source>
</evidence>
<sequence>MTSCLLFDCDGTLVDSERLCNLGLVIQFAQLGVTLDVDELVVRYRGWKLDRTLAAIAGQYGLTLDDDFIPSYRAVVAELFESELQPIDGIVATLEQLPYPKAVVSSGPPQKIAQSLRLCGLADYFGDNIFSSYELGIWKPDPGIYQAAAREMGHDIAACAVIDDAPVGVEAGFRAGARTFFFNRFDESCEFDEVTSFKDMTLLPELIRR</sequence>
<dbReference type="GO" id="GO:0046872">
    <property type="term" value="F:metal ion binding"/>
    <property type="evidence" value="ECO:0007669"/>
    <property type="project" value="UniProtKB-KW"/>
</dbReference>
<evidence type="ECO:0000256" key="2">
    <source>
        <dbReference type="ARBA" id="ARBA00006171"/>
    </source>
</evidence>
<comment type="similarity">
    <text evidence="2">Belongs to the HAD-like hydrolase superfamily. CbbY/CbbZ/Gph/YieH family.</text>
</comment>
<organism evidence="5 6">
    <name type="scientific">Gynuella sunshinyii YC6258</name>
    <dbReference type="NCBI Taxonomy" id="1445510"/>
    <lineage>
        <taxon>Bacteria</taxon>
        <taxon>Pseudomonadati</taxon>
        <taxon>Pseudomonadota</taxon>
        <taxon>Gammaproteobacteria</taxon>
        <taxon>Oceanospirillales</taxon>
        <taxon>Saccharospirillaceae</taxon>
        <taxon>Gynuella</taxon>
    </lineage>
</organism>
<evidence type="ECO:0000256" key="1">
    <source>
        <dbReference type="ARBA" id="ARBA00001946"/>
    </source>
</evidence>
<evidence type="ECO:0000313" key="6">
    <source>
        <dbReference type="Proteomes" id="UP000032266"/>
    </source>
</evidence>
<protein>
    <submittedName>
        <fullName evidence="5">Putative phosphatase/phosphohexomutase</fullName>
    </submittedName>
</protein>
<reference evidence="5 6" key="1">
    <citation type="submission" date="2014-01" db="EMBL/GenBank/DDBJ databases">
        <title>Full genme sequencing of cellulolytic bacterium Gynuella sunshinyii YC6258T gen. nov., sp. nov.</title>
        <authorList>
            <person name="Khan H."/>
            <person name="Chung E.J."/>
            <person name="Chung Y.R."/>
        </authorList>
    </citation>
    <scope>NUCLEOTIDE SEQUENCE [LARGE SCALE GENOMIC DNA]</scope>
    <source>
        <strain evidence="5 6">YC6258</strain>
    </source>
</reference>
<dbReference type="STRING" id="1445510.YC6258_01918"/>
<dbReference type="Gene3D" id="1.10.150.240">
    <property type="entry name" value="Putative phosphatase, domain 2"/>
    <property type="match status" value="1"/>
</dbReference>
<dbReference type="SFLD" id="SFLDS00003">
    <property type="entry name" value="Haloacid_Dehalogenase"/>
    <property type="match status" value="1"/>
</dbReference>
<dbReference type="InterPro" id="IPR023198">
    <property type="entry name" value="PGP-like_dom2"/>
</dbReference>
<dbReference type="Proteomes" id="UP000032266">
    <property type="component" value="Chromosome"/>
</dbReference>
<dbReference type="RefSeq" id="WP_044616598.1">
    <property type="nucleotide sequence ID" value="NZ_CP007142.1"/>
</dbReference>
<keyword evidence="3" id="KW-0479">Metal-binding</keyword>
<evidence type="ECO:0000313" key="5">
    <source>
        <dbReference type="EMBL" id="AJQ93962.1"/>
    </source>
</evidence>
<keyword evidence="4" id="KW-0460">Magnesium</keyword>
<dbReference type="OrthoDB" id="9800058at2"/>
<dbReference type="PANTHER" id="PTHR46193">
    <property type="entry name" value="6-PHOSPHOGLUCONATE PHOSPHATASE"/>
    <property type="match status" value="1"/>
</dbReference>
<comment type="cofactor">
    <cofactor evidence="1">
        <name>Mg(2+)</name>
        <dbReference type="ChEBI" id="CHEBI:18420"/>
    </cofactor>
</comment>
<keyword evidence="6" id="KW-1185">Reference proteome</keyword>
<dbReference type="InterPro" id="IPR006439">
    <property type="entry name" value="HAD-SF_hydro_IA"/>
</dbReference>
<name>A0A0C5VH48_9GAMM</name>
<gene>
    <name evidence="5" type="ORF">YC6258_01918</name>
</gene>
<dbReference type="SUPFAM" id="SSF56784">
    <property type="entry name" value="HAD-like"/>
    <property type="match status" value="1"/>
</dbReference>
<dbReference type="AlphaFoldDB" id="A0A0C5VH48"/>
<dbReference type="PRINTS" id="PR00413">
    <property type="entry name" value="HADHALOGNASE"/>
</dbReference>
<dbReference type="KEGG" id="gsn:YC6258_01918"/>